<keyword evidence="2" id="KW-0597">Phosphoprotein</keyword>
<accession>A0A0N4V1I4</accession>
<comment type="subcellular location">
    <subcellularLocation>
        <location evidence="1">Membrane</location>
        <topology evidence="1">Single-pass membrane protein</topology>
    </subcellularLocation>
</comment>
<dbReference type="InterPro" id="IPR011993">
    <property type="entry name" value="PH-like_dom_sf"/>
</dbReference>
<dbReference type="SUPFAM" id="SSF47031">
    <property type="entry name" value="Second domain of FERM"/>
    <property type="match status" value="1"/>
</dbReference>
<dbReference type="SMART" id="SM00219">
    <property type="entry name" value="TyrKc"/>
    <property type="match status" value="1"/>
</dbReference>
<dbReference type="AlphaFoldDB" id="A0A0N4V1I4"/>
<protein>
    <submittedName>
        <fullName evidence="14">Protein kinase domain-containing protein</fullName>
    </submittedName>
</protein>
<feature type="domain" description="Protein kinase" evidence="10">
    <location>
        <begin position="331"/>
        <end position="590"/>
    </location>
</feature>
<dbReference type="InterPro" id="IPR050122">
    <property type="entry name" value="RTK"/>
</dbReference>
<evidence type="ECO:0000259" key="10">
    <source>
        <dbReference type="PROSITE" id="PS50011"/>
    </source>
</evidence>
<dbReference type="Gene3D" id="1.10.510.10">
    <property type="entry name" value="Transferase(Phosphotransferase) domain 1"/>
    <property type="match status" value="1"/>
</dbReference>
<proteinExistence type="predicted"/>
<evidence type="ECO:0000256" key="1">
    <source>
        <dbReference type="ARBA" id="ARBA00004167"/>
    </source>
</evidence>
<dbReference type="PANTHER" id="PTHR24416:SF611">
    <property type="entry name" value="TYROSINE-PROTEIN KINASE TRANSMEMBRANE RECEPTOR ROR"/>
    <property type="match status" value="1"/>
</dbReference>
<dbReference type="SUPFAM" id="SSF56112">
    <property type="entry name" value="Protein kinase-like (PK-like)"/>
    <property type="match status" value="1"/>
</dbReference>
<dbReference type="InterPro" id="IPR036137">
    <property type="entry name" value="Focal_adhe_kin_target_dom_sf"/>
</dbReference>
<reference evidence="14" key="1">
    <citation type="submission" date="2016-04" db="UniProtKB">
        <authorList>
            <consortium name="WormBaseParasite"/>
        </authorList>
    </citation>
    <scope>IDENTIFICATION</scope>
</reference>
<dbReference type="SUPFAM" id="SSF50729">
    <property type="entry name" value="PH domain-like"/>
    <property type="match status" value="1"/>
</dbReference>
<dbReference type="GO" id="GO:0007169">
    <property type="term" value="P:cell surface receptor protein tyrosine kinase signaling pathway"/>
    <property type="evidence" value="ECO:0007669"/>
    <property type="project" value="TreeGrafter"/>
</dbReference>
<keyword evidence="6 9" id="KW-0067">ATP-binding</keyword>
<dbReference type="InterPro" id="IPR049385">
    <property type="entry name" value="FAK1-like_FERM_C"/>
</dbReference>
<name>A0A0N4V1I4_ENTVE</name>
<dbReference type="GO" id="GO:0043235">
    <property type="term" value="C:receptor complex"/>
    <property type="evidence" value="ECO:0007669"/>
    <property type="project" value="TreeGrafter"/>
</dbReference>
<dbReference type="InterPro" id="IPR000719">
    <property type="entry name" value="Prot_kinase_dom"/>
</dbReference>
<dbReference type="GO" id="GO:0007172">
    <property type="term" value="P:signal complex assembly"/>
    <property type="evidence" value="ECO:0007669"/>
    <property type="project" value="InterPro"/>
</dbReference>
<dbReference type="CDD" id="cd14473">
    <property type="entry name" value="FERM_B-lobe"/>
    <property type="match status" value="1"/>
</dbReference>
<dbReference type="FunFam" id="1.10.510.10:FF:000027">
    <property type="entry name" value="Receptor protein-tyrosine kinase"/>
    <property type="match status" value="1"/>
</dbReference>
<dbReference type="Gene3D" id="1.20.80.10">
    <property type="match status" value="1"/>
</dbReference>
<keyword evidence="4 9" id="KW-0547">Nucleotide-binding</keyword>
<dbReference type="STRING" id="51028.A0A0N4V1I4"/>
<evidence type="ECO:0000256" key="9">
    <source>
        <dbReference type="PROSITE-ProRule" id="PRU10141"/>
    </source>
</evidence>
<reference evidence="12 13" key="2">
    <citation type="submission" date="2018-10" db="EMBL/GenBank/DDBJ databases">
        <authorList>
            <consortium name="Pathogen Informatics"/>
        </authorList>
    </citation>
    <scope>NUCLEOTIDE SEQUENCE [LARGE SCALE GENOMIC DNA]</scope>
</reference>
<dbReference type="InterPro" id="IPR017441">
    <property type="entry name" value="Protein_kinase_ATP_BS"/>
</dbReference>
<dbReference type="GO" id="GO:0005925">
    <property type="term" value="C:focal adhesion"/>
    <property type="evidence" value="ECO:0007669"/>
    <property type="project" value="InterPro"/>
</dbReference>
<dbReference type="InterPro" id="IPR005189">
    <property type="entry name" value="Focal_adhesion_kin_target_dom"/>
</dbReference>
<dbReference type="PROSITE" id="PS00109">
    <property type="entry name" value="PROTEIN_KINASE_TYR"/>
    <property type="match status" value="1"/>
</dbReference>
<dbReference type="GO" id="GO:0005886">
    <property type="term" value="C:plasma membrane"/>
    <property type="evidence" value="ECO:0007669"/>
    <property type="project" value="TreeGrafter"/>
</dbReference>
<dbReference type="InterPro" id="IPR020635">
    <property type="entry name" value="Tyr_kinase_cat_dom"/>
</dbReference>
<dbReference type="Pfam" id="PF21477">
    <property type="entry name" value="FERM_C_FAK1"/>
    <property type="match status" value="1"/>
</dbReference>
<dbReference type="InterPro" id="IPR014352">
    <property type="entry name" value="FERM/acyl-CoA-bd_prot_sf"/>
</dbReference>
<dbReference type="GO" id="GO:0004714">
    <property type="term" value="F:transmembrane receptor protein tyrosine kinase activity"/>
    <property type="evidence" value="ECO:0007669"/>
    <property type="project" value="UniProtKB-EC"/>
</dbReference>
<evidence type="ECO:0000256" key="7">
    <source>
        <dbReference type="ARBA" id="ARBA00023137"/>
    </source>
</evidence>
<dbReference type="PRINTS" id="PR00109">
    <property type="entry name" value="TYRKINASE"/>
</dbReference>
<evidence type="ECO:0000313" key="14">
    <source>
        <dbReference type="WBParaSite" id="EVEC_0000381301-mRNA-1"/>
    </source>
</evidence>
<comment type="catalytic activity">
    <reaction evidence="8">
        <text>L-tyrosyl-[protein] + ATP = O-phospho-L-tyrosyl-[protein] + ADP + H(+)</text>
        <dbReference type="Rhea" id="RHEA:10596"/>
        <dbReference type="Rhea" id="RHEA-COMP:10136"/>
        <dbReference type="Rhea" id="RHEA-COMP:20101"/>
        <dbReference type="ChEBI" id="CHEBI:15378"/>
        <dbReference type="ChEBI" id="CHEBI:30616"/>
        <dbReference type="ChEBI" id="CHEBI:46858"/>
        <dbReference type="ChEBI" id="CHEBI:61978"/>
        <dbReference type="ChEBI" id="CHEBI:456216"/>
        <dbReference type="EC" id="2.7.10.1"/>
    </reaction>
</comment>
<dbReference type="SMART" id="SM00295">
    <property type="entry name" value="B41"/>
    <property type="match status" value="1"/>
</dbReference>
<dbReference type="InterPro" id="IPR029071">
    <property type="entry name" value="Ubiquitin-like_domsf"/>
</dbReference>
<dbReference type="PROSITE" id="PS00107">
    <property type="entry name" value="PROTEIN_KINASE_ATP"/>
    <property type="match status" value="1"/>
</dbReference>
<dbReference type="PROSITE" id="PS50057">
    <property type="entry name" value="FERM_3"/>
    <property type="match status" value="1"/>
</dbReference>
<evidence type="ECO:0000256" key="6">
    <source>
        <dbReference type="ARBA" id="ARBA00022840"/>
    </source>
</evidence>
<dbReference type="InterPro" id="IPR041784">
    <property type="entry name" value="FAK1/PYK2_FERM_C"/>
</dbReference>
<dbReference type="Gene3D" id="2.30.29.30">
    <property type="entry name" value="Pleckstrin-homology domain (PH domain)/Phosphotyrosine-binding domain (PTB)"/>
    <property type="match status" value="1"/>
</dbReference>
<dbReference type="CDD" id="cd13190">
    <property type="entry name" value="FERM_C_FAK1"/>
    <property type="match status" value="1"/>
</dbReference>
<keyword evidence="13" id="KW-1185">Reference proteome</keyword>
<evidence type="ECO:0000256" key="3">
    <source>
        <dbReference type="ARBA" id="ARBA00022679"/>
    </source>
</evidence>
<dbReference type="InterPro" id="IPR008266">
    <property type="entry name" value="Tyr_kinase_AS"/>
</dbReference>
<dbReference type="PROSITE" id="PS50011">
    <property type="entry name" value="PROTEIN_KINASE_DOM"/>
    <property type="match status" value="1"/>
</dbReference>
<dbReference type="InterPro" id="IPR001245">
    <property type="entry name" value="Ser-Thr/Tyr_kinase_cat_dom"/>
</dbReference>
<dbReference type="Pfam" id="PF03623">
    <property type="entry name" value="Focal_AT"/>
    <property type="match status" value="1"/>
</dbReference>
<dbReference type="InterPro" id="IPR035963">
    <property type="entry name" value="FERM_2"/>
</dbReference>
<dbReference type="Gene3D" id="1.20.120.330">
    <property type="entry name" value="Nucleotidyltransferases domain 2"/>
    <property type="match status" value="1"/>
</dbReference>
<evidence type="ECO:0000259" key="11">
    <source>
        <dbReference type="PROSITE" id="PS50057"/>
    </source>
</evidence>
<gene>
    <name evidence="12" type="ORF">EVEC_LOCUS3521</name>
</gene>
<dbReference type="InterPro" id="IPR019749">
    <property type="entry name" value="Band_41_domain"/>
</dbReference>
<evidence type="ECO:0000256" key="8">
    <source>
        <dbReference type="ARBA" id="ARBA00051243"/>
    </source>
</evidence>
<dbReference type="OrthoDB" id="9976756at2759"/>
<dbReference type="Pfam" id="PF00373">
    <property type="entry name" value="FERM_M"/>
    <property type="match status" value="1"/>
</dbReference>
<dbReference type="Proteomes" id="UP000274131">
    <property type="component" value="Unassembled WGS sequence"/>
</dbReference>
<sequence>MEDGGFFKTERIINFVAAALEIDHVSYGYFALRLLNFPTAQTSNNDDCYWLHGSYTMQHVYDKYFSNTASCSQLRFELRMRFIPSDLHELYQTQTDAFMFLHDQVLADYLSQVSWKISPDAAIELASLQLRRELGEINKCFSEKSGKLDELEITGAFQRYLPETIVVSTKPKQLRKILIAGIKRNASRSPTECIFYFLQTVKRLAQFDVEIFRCSIGATEFQKEWSTPVDILIGMRAGISYNTDSRCVPKLITEMKFVVDISILMLQKNSTKATLKLRLSGSSQPLYITVPDKLIAESMAHLLDGYQMLLLHRGSVWTPEGDDLTISRFRVTLDELLGDGQFGNVYRGTYFETDDEQPKAVAVKVCKLETEAAEMRNFLSEAYMMGQFHHPYIIKLLGICTETPIWIVMELAPYGELRHYLAEHKSQLDLSVQLLFCHQLSMALSYLHSNKFVHRDIAARNVLLSTPRTVKLSDFGLTRCIDEESVYVSARGKLPVKWLAPESINFRQFTTASDVWMFGVCIWEILMYGVRPWQEIRNHEVILRIEADERLPRPEHCPFALYELLRRMWRFEPVARPTMSEIEFSLNYFLDQLDRGIPLNLLTFPPKEVGVVQSSQENPKPVPVLKVDSSSVPTSTIWRTLEQQRIQSEEDSKWLEEEEEKLLPVATHFSAKTLSASVSRMEKPSDKLLFPPEGYDFDRTNDTIHDAVFNVVAAVAQFSKLFVPHMERNLFVSLVKAITDALKELLTETSSCLLTLKPTGQRQVQLIETLLGSDMRSMANCVKAVFDSSASEEDSELARRQVLKVANQLAINCKYFLESVDSARLESGIANLKKIGDASKKSVW</sequence>
<dbReference type="InterPro" id="IPR000299">
    <property type="entry name" value="FERM_domain"/>
</dbReference>
<dbReference type="Pfam" id="PF07714">
    <property type="entry name" value="PK_Tyr_Ser-Thr"/>
    <property type="match status" value="1"/>
</dbReference>
<evidence type="ECO:0000256" key="4">
    <source>
        <dbReference type="ARBA" id="ARBA00022741"/>
    </source>
</evidence>
<feature type="domain" description="FERM" evidence="11">
    <location>
        <begin position="1"/>
        <end position="314"/>
    </location>
</feature>
<keyword evidence="5" id="KW-0418">Kinase</keyword>
<dbReference type="GO" id="GO:0005524">
    <property type="term" value="F:ATP binding"/>
    <property type="evidence" value="ECO:0007669"/>
    <property type="project" value="UniProtKB-UniRule"/>
</dbReference>
<evidence type="ECO:0000256" key="5">
    <source>
        <dbReference type="ARBA" id="ARBA00022777"/>
    </source>
</evidence>
<dbReference type="Gene3D" id="3.10.20.90">
    <property type="entry name" value="Phosphatidylinositol 3-kinase Catalytic Subunit, Chain A, domain 1"/>
    <property type="match status" value="1"/>
</dbReference>
<keyword evidence="3" id="KW-0808">Transferase</keyword>
<organism evidence="14">
    <name type="scientific">Enterobius vermicularis</name>
    <name type="common">Human pinworm</name>
    <dbReference type="NCBI Taxonomy" id="51028"/>
    <lineage>
        <taxon>Eukaryota</taxon>
        <taxon>Metazoa</taxon>
        <taxon>Ecdysozoa</taxon>
        <taxon>Nematoda</taxon>
        <taxon>Chromadorea</taxon>
        <taxon>Rhabditida</taxon>
        <taxon>Spirurina</taxon>
        <taxon>Oxyuridomorpha</taxon>
        <taxon>Oxyuroidea</taxon>
        <taxon>Oxyuridae</taxon>
        <taxon>Enterobius</taxon>
    </lineage>
</organism>
<keyword evidence="7" id="KW-0829">Tyrosine-protein kinase</keyword>
<evidence type="ECO:0000313" key="12">
    <source>
        <dbReference type="EMBL" id="VDD88378.1"/>
    </source>
</evidence>
<dbReference type="WBParaSite" id="EVEC_0000381301-mRNA-1">
    <property type="protein sequence ID" value="EVEC_0000381301-mRNA-1"/>
    <property type="gene ID" value="EVEC_0000381301"/>
</dbReference>
<feature type="binding site" evidence="9">
    <location>
        <position position="364"/>
    </location>
    <ligand>
        <name>ATP</name>
        <dbReference type="ChEBI" id="CHEBI:30616"/>
    </ligand>
</feature>
<evidence type="ECO:0000313" key="13">
    <source>
        <dbReference type="Proteomes" id="UP000274131"/>
    </source>
</evidence>
<dbReference type="SUPFAM" id="SSF68993">
    <property type="entry name" value="FAT domain of focal adhesion kinase"/>
    <property type="match status" value="1"/>
</dbReference>
<dbReference type="PANTHER" id="PTHR24416">
    <property type="entry name" value="TYROSINE-PROTEIN KINASE RECEPTOR"/>
    <property type="match status" value="1"/>
</dbReference>
<dbReference type="Gene3D" id="3.30.200.20">
    <property type="entry name" value="Phosphorylase Kinase, domain 1"/>
    <property type="match status" value="1"/>
</dbReference>
<dbReference type="InterPro" id="IPR019748">
    <property type="entry name" value="FERM_central"/>
</dbReference>
<dbReference type="InterPro" id="IPR011009">
    <property type="entry name" value="Kinase-like_dom_sf"/>
</dbReference>
<evidence type="ECO:0000256" key="2">
    <source>
        <dbReference type="ARBA" id="ARBA00022553"/>
    </source>
</evidence>
<dbReference type="GO" id="GO:0008284">
    <property type="term" value="P:positive regulation of cell population proliferation"/>
    <property type="evidence" value="ECO:0007669"/>
    <property type="project" value="UniProtKB-ARBA"/>
</dbReference>
<dbReference type="EMBL" id="UXUI01007614">
    <property type="protein sequence ID" value="VDD88378.1"/>
    <property type="molecule type" value="Genomic_DNA"/>
</dbReference>
<dbReference type="SUPFAM" id="SSF54236">
    <property type="entry name" value="Ubiquitin-like"/>
    <property type="match status" value="1"/>
</dbReference>